<protein>
    <submittedName>
        <fullName evidence="3">Pilus assembly protein PilZ</fullName>
    </submittedName>
</protein>
<evidence type="ECO:0000313" key="3">
    <source>
        <dbReference type="EMBL" id="PKG27338.1"/>
    </source>
</evidence>
<dbReference type="Pfam" id="PF07238">
    <property type="entry name" value="PilZ"/>
    <property type="match status" value="1"/>
</dbReference>
<comment type="caution">
    <text evidence="3">The sequence shown here is derived from an EMBL/GenBank/DDBJ whole genome shotgun (WGS) entry which is preliminary data.</text>
</comment>
<reference evidence="3 4" key="1">
    <citation type="journal article" date="2010" name="Int. J. Syst. Evol. Microbiol.">
        <title>Bacillus horneckiae sp. nov., isolated from a spacecraft-assembly clean room.</title>
        <authorList>
            <person name="Vaishampayan P."/>
            <person name="Probst A."/>
            <person name="Krishnamurthi S."/>
            <person name="Ghosh S."/>
            <person name="Osman S."/>
            <person name="McDowall A."/>
            <person name="Ruckmani A."/>
            <person name="Mayilraj S."/>
            <person name="Venkateswaran K."/>
        </authorList>
    </citation>
    <scope>NUCLEOTIDE SEQUENCE [LARGE SCALE GENOMIC DNA]</scope>
    <source>
        <strain evidence="4">1PO1SC</strain>
    </source>
</reference>
<name>A0A2N0ZCV5_9BACI</name>
<dbReference type="Proteomes" id="UP000233343">
    <property type="component" value="Unassembled WGS sequence"/>
</dbReference>
<sequence length="226" mass="25832">MVISLINVGDEIILTPYFTDNEEKYKCEIIAICDQQLHVSYPVNIETNKTTFLLEGTQAKCMVLSKREGLFSFDCEVTGREKKNIPVIKLSYSDKEIMVKMQKREFVRVDAAVDAAVHPIGNQFAPFVTVTEDISAGGIAIRVKNPFSYLAGMSFITWLVLPMKDGQFHYVKTECEVVRLRAVNELKSVLSLKFKTVPSDVRQKLIRFCFERQLTLMKKRDNHIAK</sequence>
<evidence type="ECO:0000259" key="2">
    <source>
        <dbReference type="Pfam" id="PF12945"/>
    </source>
</evidence>
<evidence type="ECO:0000313" key="4">
    <source>
        <dbReference type="Proteomes" id="UP000233343"/>
    </source>
</evidence>
<dbReference type="Pfam" id="PF12945">
    <property type="entry name" value="PilZNR"/>
    <property type="match status" value="1"/>
</dbReference>
<feature type="domain" description="PilZ" evidence="1">
    <location>
        <begin position="102"/>
        <end position="211"/>
    </location>
</feature>
<accession>A0A2N0ZCV5</accession>
<dbReference type="InterPro" id="IPR009875">
    <property type="entry name" value="PilZ_domain"/>
</dbReference>
<dbReference type="InterPro" id="IPR009926">
    <property type="entry name" value="T3SS_YcgR_PilZN"/>
</dbReference>
<feature type="domain" description="Type III secretion system flagellar brake protein YcgR PilZN" evidence="2">
    <location>
        <begin position="8"/>
        <end position="92"/>
    </location>
</feature>
<evidence type="ECO:0000259" key="1">
    <source>
        <dbReference type="Pfam" id="PF07238"/>
    </source>
</evidence>
<keyword evidence="4" id="KW-1185">Reference proteome</keyword>
<organism evidence="3 4">
    <name type="scientific">Cytobacillus horneckiae</name>
    <dbReference type="NCBI Taxonomy" id="549687"/>
    <lineage>
        <taxon>Bacteria</taxon>
        <taxon>Bacillati</taxon>
        <taxon>Bacillota</taxon>
        <taxon>Bacilli</taxon>
        <taxon>Bacillales</taxon>
        <taxon>Bacillaceae</taxon>
        <taxon>Cytobacillus</taxon>
    </lineage>
</organism>
<proteinExistence type="predicted"/>
<dbReference type="GO" id="GO:0035438">
    <property type="term" value="F:cyclic-di-GMP binding"/>
    <property type="evidence" value="ECO:0007669"/>
    <property type="project" value="InterPro"/>
</dbReference>
<gene>
    <name evidence="3" type="ORF">CWS20_19460</name>
</gene>
<dbReference type="SUPFAM" id="SSF141371">
    <property type="entry name" value="PilZ domain-like"/>
    <property type="match status" value="1"/>
</dbReference>
<dbReference type="EMBL" id="PISD01000046">
    <property type="protein sequence ID" value="PKG27338.1"/>
    <property type="molecule type" value="Genomic_DNA"/>
</dbReference>
<dbReference type="AlphaFoldDB" id="A0A2N0ZCV5"/>
<dbReference type="Gene3D" id="2.40.10.220">
    <property type="entry name" value="predicted glycosyltransferase like domains"/>
    <property type="match status" value="1"/>
</dbReference>